<reference evidence="2 3" key="1">
    <citation type="journal article" date="2014" name="Int. J. Syst. Evol. Microbiol.">
        <title>Phaeodactylibacter xiamenensis gen. nov., sp. nov., a member of the family Saprospiraceae isolated from the marine alga Phaeodactylum tricornutum.</title>
        <authorList>
            <person name="Chen Z.Jr."/>
            <person name="Lei X."/>
            <person name="Lai Q."/>
            <person name="Li Y."/>
            <person name="Zhang B."/>
            <person name="Zhang J."/>
            <person name="Zhang H."/>
            <person name="Yang L."/>
            <person name="Zheng W."/>
            <person name="Tian Y."/>
            <person name="Yu Z."/>
            <person name="Xu H.Jr."/>
            <person name="Zheng T."/>
        </authorList>
    </citation>
    <scope>NUCLEOTIDE SEQUENCE [LARGE SCALE GENOMIC DNA]</scope>
    <source>
        <strain evidence="2 3">KD52</strain>
    </source>
</reference>
<dbReference type="AlphaFoldDB" id="A0A098S6I8"/>
<proteinExistence type="predicted"/>
<evidence type="ECO:0000256" key="1">
    <source>
        <dbReference type="SAM" id="Coils"/>
    </source>
</evidence>
<keyword evidence="1" id="KW-0175">Coiled coil</keyword>
<evidence type="ECO:0000313" key="2">
    <source>
        <dbReference type="EMBL" id="KGE88009.1"/>
    </source>
</evidence>
<dbReference type="EMBL" id="JPOS01000026">
    <property type="protein sequence ID" value="KGE88009.1"/>
    <property type="molecule type" value="Genomic_DNA"/>
</dbReference>
<accession>A0A098S6I8</accession>
<protein>
    <submittedName>
        <fullName evidence="2">Uncharacterized protein</fullName>
    </submittedName>
</protein>
<sequence>MVVRVMDPRGVIKQTRIKTGGYQWGYELKGLIELYLLMKELNDLGSWDKYQDLTKINSLNSQIERLKRSNKELTDRITALRDKLNRVYPENYFREPRSEQNLVALTLLSRLAGDFFGAAVPFVGPGIAFWLFFHVSVQEVECILRLLP</sequence>
<evidence type="ECO:0000313" key="3">
    <source>
        <dbReference type="Proteomes" id="UP000029736"/>
    </source>
</evidence>
<gene>
    <name evidence="2" type="ORF">IX84_11440</name>
</gene>
<name>A0A098S6I8_9BACT</name>
<feature type="coiled-coil region" evidence="1">
    <location>
        <begin position="56"/>
        <end position="83"/>
    </location>
</feature>
<keyword evidence="3" id="KW-1185">Reference proteome</keyword>
<organism evidence="2 3">
    <name type="scientific">Phaeodactylibacter xiamenensis</name>
    <dbReference type="NCBI Taxonomy" id="1524460"/>
    <lineage>
        <taxon>Bacteria</taxon>
        <taxon>Pseudomonadati</taxon>
        <taxon>Bacteroidota</taxon>
        <taxon>Saprospiria</taxon>
        <taxon>Saprospirales</taxon>
        <taxon>Haliscomenobacteraceae</taxon>
        <taxon>Phaeodactylibacter</taxon>
    </lineage>
</organism>
<comment type="caution">
    <text evidence="2">The sequence shown here is derived from an EMBL/GenBank/DDBJ whole genome shotgun (WGS) entry which is preliminary data.</text>
</comment>
<dbReference type="Proteomes" id="UP000029736">
    <property type="component" value="Unassembled WGS sequence"/>
</dbReference>